<evidence type="ECO:0000313" key="10">
    <source>
        <dbReference type="EMBL" id="KAF7268993.1"/>
    </source>
</evidence>
<dbReference type="InterPro" id="IPR017972">
    <property type="entry name" value="Cyt_P450_CS"/>
</dbReference>
<evidence type="ECO:0000256" key="5">
    <source>
        <dbReference type="ARBA" id="ARBA00023002"/>
    </source>
</evidence>
<evidence type="ECO:0000256" key="8">
    <source>
        <dbReference type="PIRSR" id="PIRSR602401-1"/>
    </source>
</evidence>
<feature type="binding site" description="axial binding residue" evidence="8">
    <location>
        <position position="441"/>
    </location>
    <ligand>
        <name>heme</name>
        <dbReference type="ChEBI" id="CHEBI:30413"/>
    </ligand>
    <ligandPart>
        <name>Fe</name>
        <dbReference type="ChEBI" id="CHEBI:18248"/>
    </ligandPart>
</feature>
<dbReference type="InterPro" id="IPR036396">
    <property type="entry name" value="Cyt_P450_sf"/>
</dbReference>
<organism evidence="10 11">
    <name type="scientific">Rhynchophorus ferrugineus</name>
    <name type="common">Red palm weevil</name>
    <name type="synonym">Curculio ferrugineus</name>
    <dbReference type="NCBI Taxonomy" id="354439"/>
    <lineage>
        <taxon>Eukaryota</taxon>
        <taxon>Metazoa</taxon>
        <taxon>Ecdysozoa</taxon>
        <taxon>Arthropoda</taxon>
        <taxon>Hexapoda</taxon>
        <taxon>Insecta</taxon>
        <taxon>Pterygota</taxon>
        <taxon>Neoptera</taxon>
        <taxon>Endopterygota</taxon>
        <taxon>Coleoptera</taxon>
        <taxon>Polyphaga</taxon>
        <taxon>Cucujiformia</taxon>
        <taxon>Curculionidae</taxon>
        <taxon>Dryophthorinae</taxon>
        <taxon>Rhynchophorus</taxon>
    </lineage>
</organism>
<dbReference type="Proteomes" id="UP000625711">
    <property type="component" value="Unassembled WGS sequence"/>
</dbReference>
<keyword evidence="3 8" id="KW-0349">Heme</keyword>
<evidence type="ECO:0000256" key="3">
    <source>
        <dbReference type="ARBA" id="ARBA00022617"/>
    </source>
</evidence>
<sequence length="492" mass="56793">MLKKKTSCVFMIIKRGLKQFSRIPGPKSLPVIGTLYKYLPVIGEYKFNRLQYNGFNNYKKYGPVVREEIVPNVNIVWLFDPNDIEVMFRCEGKYPQRRSHLALQKFRLDRPHVYNSGGLLPTNGPDWYKIRKIFQKGLSGPLAVKKFLTGSDDIVKEWMEIIALNKINPESNFLPDLSRLFLELTGYSTLDVRLNSFMPKELHKNSRSSKLIEASLITNSCILKLDNGLQLWKYIDTPLYKKLKRSQLYMEEVAIDLLSLKMSLFAEEDINKEVTLLQQYLSCPDLEFKDIIGMICDFLLAGIDTTAYTTCFLFYHLAKAPSVQISLFDEAKRLLPEKTSPVTEEVLNSARYARAVLKELFRLRPISVGIGRVLNEDAVFSGFEVPKDTITVSQNQVSCKLDDYFPRAHEFKPERWLKDHPLYEKKHPFLLLPFGHGPRSCIARHLAEQNILILLLNIIRNYSIEWKGSLLDSKSLLINQPDGPVLLQFHPR</sequence>
<dbReference type="PRINTS" id="PR00463">
    <property type="entry name" value="EP450I"/>
</dbReference>
<dbReference type="PRINTS" id="PR00385">
    <property type="entry name" value="P450"/>
</dbReference>
<keyword evidence="6 8" id="KW-0408">Iron</keyword>
<dbReference type="FunFam" id="1.10.630.10:FF:000006">
    <property type="entry name" value="Cytochrome P450 302a1, mitochondrial"/>
    <property type="match status" value="1"/>
</dbReference>
<dbReference type="PANTHER" id="PTHR24279">
    <property type="entry name" value="CYTOCHROME P450"/>
    <property type="match status" value="1"/>
</dbReference>
<keyword evidence="7 9" id="KW-0503">Monooxygenase</keyword>
<comment type="similarity">
    <text evidence="2 9">Belongs to the cytochrome P450 family.</text>
</comment>
<evidence type="ECO:0000313" key="11">
    <source>
        <dbReference type="Proteomes" id="UP000625711"/>
    </source>
</evidence>
<dbReference type="GO" id="GO:0016705">
    <property type="term" value="F:oxidoreductase activity, acting on paired donors, with incorporation or reduction of molecular oxygen"/>
    <property type="evidence" value="ECO:0007669"/>
    <property type="project" value="InterPro"/>
</dbReference>
<dbReference type="InterPro" id="IPR001128">
    <property type="entry name" value="Cyt_P450"/>
</dbReference>
<evidence type="ECO:0000256" key="2">
    <source>
        <dbReference type="ARBA" id="ARBA00010617"/>
    </source>
</evidence>
<dbReference type="InterPro" id="IPR002401">
    <property type="entry name" value="Cyt_P450_E_grp-I"/>
</dbReference>
<comment type="caution">
    <text evidence="10">The sequence shown here is derived from an EMBL/GenBank/DDBJ whole genome shotgun (WGS) entry which is preliminary data.</text>
</comment>
<dbReference type="PANTHER" id="PTHR24279:SF120">
    <property type="entry name" value="CYTOCHROME P450"/>
    <property type="match status" value="1"/>
</dbReference>
<evidence type="ECO:0000256" key="9">
    <source>
        <dbReference type="RuleBase" id="RU000461"/>
    </source>
</evidence>
<dbReference type="GO" id="GO:0004497">
    <property type="term" value="F:monooxygenase activity"/>
    <property type="evidence" value="ECO:0007669"/>
    <property type="project" value="UniProtKB-KW"/>
</dbReference>
<protein>
    <submittedName>
        <fullName evidence="10">Uncharacterized protein</fullName>
    </submittedName>
</protein>
<keyword evidence="4 8" id="KW-0479">Metal-binding</keyword>
<dbReference type="CDD" id="cd11054">
    <property type="entry name" value="CYP24A1-like"/>
    <property type="match status" value="1"/>
</dbReference>
<reference evidence="10" key="1">
    <citation type="submission" date="2020-08" db="EMBL/GenBank/DDBJ databases">
        <title>Genome sequencing and assembly of the red palm weevil Rhynchophorus ferrugineus.</title>
        <authorList>
            <person name="Dias G.B."/>
            <person name="Bergman C.M."/>
            <person name="Manee M."/>
        </authorList>
    </citation>
    <scope>NUCLEOTIDE SEQUENCE</scope>
    <source>
        <strain evidence="10">AA-2017</strain>
        <tissue evidence="10">Whole larva</tissue>
    </source>
</reference>
<evidence type="ECO:0000256" key="1">
    <source>
        <dbReference type="ARBA" id="ARBA00001971"/>
    </source>
</evidence>
<dbReference type="GO" id="GO:0020037">
    <property type="term" value="F:heme binding"/>
    <property type="evidence" value="ECO:0007669"/>
    <property type="project" value="InterPro"/>
</dbReference>
<keyword evidence="11" id="KW-1185">Reference proteome</keyword>
<dbReference type="Pfam" id="PF00067">
    <property type="entry name" value="p450"/>
    <property type="match status" value="1"/>
</dbReference>
<dbReference type="Gene3D" id="1.10.630.10">
    <property type="entry name" value="Cytochrome P450"/>
    <property type="match status" value="1"/>
</dbReference>
<evidence type="ECO:0000256" key="7">
    <source>
        <dbReference type="ARBA" id="ARBA00023033"/>
    </source>
</evidence>
<gene>
    <name evidence="10" type="ORF">GWI33_017916</name>
</gene>
<accession>A0A834M395</accession>
<dbReference type="InterPro" id="IPR050479">
    <property type="entry name" value="CYP11_CYP27_families"/>
</dbReference>
<proteinExistence type="inferred from homology"/>
<dbReference type="OrthoDB" id="3945418at2759"/>
<dbReference type="EMBL" id="JAACXV010014280">
    <property type="protein sequence ID" value="KAF7268993.1"/>
    <property type="molecule type" value="Genomic_DNA"/>
</dbReference>
<dbReference type="GO" id="GO:0005506">
    <property type="term" value="F:iron ion binding"/>
    <property type="evidence" value="ECO:0007669"/>
    <property type="project" value="InterPro"/>
</dbReference>
<dbReference type="SUPFAM" id="SSF48264">
    <property type="entry name" value="Cytochrome P450"/>
    <property type="match status" value="1"/>
</dbReference>
<name>A0A834M395_RHYFE</name>
<keyword evidence="5 9" id="KW-0560">Oxidoreductase</keyword>
<evidence type="ECO:0000256" key="6">
    <source>
        <dbReference type="ARBA" id="ARBA00023004"/>
    </source>
</evidence>
<evidence type="ECO:0000256" key="4">
    <source>
        <dbReference type="ARBA" id="ARBA00022723"/>
    </source>
</evidence>
<comment type="cofactor">
    <cofactor evidence="1 8">
        <name>heme</name>
        <dbReference type="ChEBI" id="CHEBI:30413"/>
    </cofactor>
</comment>
<dbReference type="PROSITE" id="PS00086">
    <property type="entry name" value="CYTOCHROME_P450"/>
    <property type="match status" value="1"/>
</dbReference>
<dbReference type="AlphaFoldDB" id="A0A834M395"/>